<evidence type="ECO:0000313" key="7">
    <source>
        <dbReference type="Proteomes" id="UP000780801"/>
    </source>
</evidence>
<organism evidence="6 7">
    <name type="scientific">Lunasporangiospora selenospora</name>
    <dbReference type="NCBI Taxonomy" id="979761"/>
    <lineage>
        <taxon>Eukaryota</taxon>
        <taxon>Fungi</taxon>
        <taxon>Fungi incertae sedis</taxon>
        <taxon>Mucoromycota</taxon>
        <taxon>Mortierellomycotina</taxon>
        <taxon>Mortierellomycetes</taxon>
        <taxon>Mortierellales</taxon>
        <taxon>Mortierellaceae</taxon>
        <taxon>Lunasporangiospora</taxon>
    </lineage>
</organism>
<evidence type="ECO:0000256" key="4">
    <source>
        <dbReference type="PROSITE-ProRule" id="PRU00134"/>
    </source>
</evidence>
<dbReference type="AlphaFoldDB" id="A0A9P6FW91"/>
<sequence length="215" mass="24367">MPRTSNAMSSILFEQKHLLAFEDLPGENDIDDRYHRMQDGHLLVNRIHWCFMAEIVEVGTFIRVRLLVRDRKGQEIPIAFHLDNDTPINPMIFTKGSTIFILYADQHYFADGTVGIRVEYGQHVLVMQHSMSDILKAQSVTPGECQKCQKPAGSRCAKCHKATYCSRECQVSHWGAHKKNCAILRITNRIAATVEAPYVDFASLTEEGGDMMTPI</sequence>
<protein>
    <recommendedName>
        <fullName evidence="5">MYND-type domain-containing protein</fullName>
    </recommendedName>
</protein>
<dbReference type="EMBL" id="JAABOA010000997">
    <property type="protein sequence ID" value="KAF9582587.1"/>
    <property type="molecule type" value="Genomic_DNA"/>
</dbReference>
<evidence type="ECO:0000259" key="5">
    <source>
        <dbReference type="PROSITE" id="PS50865"/>
    </source>
</evidence>
<dbReference type="InterPro" id="IPR002893">
    <property type="entry name" value="Znf_MYND"/>
</dbReference>
<dbReference type="PROSITE" id="PS50865">
    <property type="entry name" value="ZF_MYND_2"/>
    <property type="match status" value="1"/>
</dbReference>
<dbReference type="Proteomes" id="UP000780801">
    <property type="component" value="Unassembled WGS sequence"/>
</dbReference>
<evidence type="ECO:0000256" key="1">
    <source>
        <dbReference type="ARBA" id="ARBA00022723"/>
    </source>
</evidence>
<proteinExistence type="predicted"/>
<keyword evidence="1" id="KW-0479">Metal-binding</keyword>
<accession>A0A9P6FW91</accession>
<feature type="domain" description="MYND-type" evidence="5">
    <location>
        <begin position="145"/>
        <end position="181"/>
    </location>
</feature>
<dbReference type="PROSITE" id="PS01360">
    <property type="entry name" value="ZF_MYND_1"/>
    <property type="match status" value="1"/>
</dbReference>
<dbReference type="InterPro" id="IPR052298">
    <property type="entry name" value="ZMYND10"/>
</dbReference>
<dbReference type="GO" id="GO:0005737">
    <property type="term" value="C:cytoplasm"/>
    <property type="evidence" value="ECO:0007669"/>
    <property type="project" value="TreeGrafter"/>
</dbReference>
<evidence type="ECO:0000256" key="2">
    <source>
        <dbReference type="ARBA" id="ARBA00022771"/>
    </source>
</evidence>
<evidence type="ECO:0000313" key="6">
    <source>
        <dbReference type="EMBL" id="KAF9582587.1"/>
    </source>
</evidence>
<dbReference type="PANTHER" id="PTHR13244">
    <property type="entry name" value="ZINC FINGER MYND DOMAIN CONTAINING PROTEIN 10"/>
    <property type="match status" value="1"/>
</dbReference>
<reference evidence="6" key="1">
    <citation type="journal article" date="2020" name="Fungal Divers.">
        <title>Resolving the Mortierellaceae phylogeny through synthesis of multi-gene phylogenetics and phylogenomics.</title>
        <authorList>
            <person name="Vandepol N."/>
            <person name="Liber J."/>
            <person name="Desiro A."/>
            <person name="Na H."/>
            <person name="Kennedy M."/>
            <person name="Barry K."/>
            <person name="Grigoriev I.V."/>
            <person name="Miller A.N."/>
            <person name="O'Donnell K."/>
            <person name="Stajich J.E."/>
            <person name="Bonito G."/>
        </authorList>
    </citation>
    <scope>NUCLEOTIDE SEQUENCE</scope>
    <source>
        <strain evidence="6">KOD1015</strain>
    </source>
</reference>
<evidence type="ECO:0000256" key="3">
    <source>
        <dbReference type="ARBA" id="ARBA00022833"/>
    </source>
</evidence>
<comment type="caution">
    <text evidence="6">The sequence shown here is derived from an EMBL/GenBank/DDBJ whole genome shotgun (WGS) entry which is preliminary data.</text>
</comment>
<keyword evidence="7" id="KW-1185">Reference proteome</keyword>
<dbReference type="Gene3D" id="6.10.140.2220">
    <property type="match status" value="1"/>
</dbReference>
<keyword evidence="3" id="KW-0862">Zinc</keyword>
<gene>
    <name evidence="6" type="ORF">BGW38_011001</name>
</gene>
<dbReference type="OrthoDB" id="265717at2759"/>
<dbReference type="Pfam" id="PF01753">
    <property type="entry name" value="zf-MYND"/>
    <property type="match status" value="1"/>
</dbReference>
<keyword evidence="2 4" id="KW-0863">Zinc-finger</keyword>
<name>A0A9P6FW91_9FUNG</name>
<dbReference type="GO" id="GO:0008270">
    <property type="term" value="F:zinc ion binding"/>
    <property type="evidence" value="ECO:0007669"/>
    <property type="project" value="UniProtKB-KW"/>
</dbReference>
<dbReference type="PANTHER" id="PTHR13244:SF7">
    <property type="entry name" value="ZINC FINGER MYND DOMAIN-CONTAINING PROTEIN 10"/>
    <property type="match status" value="1"/>
</dbReference>
<dbReference type="SUPFAM" id="SSF144232">
    <property type="entry name" value="HIT/MYND zinc finger-like"/>
    <property type="match status" value="1"/>
</dbReference>